<proteinExistence type="predicted"/>
<reference evidence="2 3" key="2">
    <citation type="submission" date="2019-09" db="EMBL/GenBank/DDBJ databases">
        <authorList>
            <person name="Jin C."/>
        </authorList>
    </citation>
    <scope>NUCLEOTIDE SEQUENCE [LARGE SCALE GENOMIC DNA]</scope>
    <source>
        <strain evidence="2 3">BN140002</strain>
    </source>
</reference>
<protein>
    <submittedName>
        <fullName evidence="2">DUF3987 domain-containing protein</fullName>
    </submittedName>
</protein>
<gene>
    <name evidence="2" type="ORF">F0L46_18800</name>
</gene>
<accession>A0A5B2V957</accession>
<evidence type="ECO:0000313" key="3">
    <source>
        <dbReference type="Proteomes" id="UP000323142"/>
    </source>
</evidence>
<feature type="domain" description="DNA primase/polymerase bifunctional N-terminal" evidence="1">
    <location>
        <begin position="68"/>
        <end position="187"/>
    </location>
</feature>
<dbReference type="RefSeq" id="WP_149820397.1">
    <property type="nucleotide sequence ID" value="NZ_VUOA01000034.1"/>
</dbReference>
<name>A0A5B2V957_9HYPH</name>
<dbReference type="InterPro" id="IPR015330">
    <property type="entry name" value="DNA_primase/pol_bifunc_N"/>
</dbReference>
<dbReference type="InterPro" id="IPR025048">
    <property type="entry name" value="DUF3987"/>
</dbReference>
<keyword evidence="3" id="KW-1185">Reference proteome</keyword>
<dbReference type="EMBL" id="VUOA01000034">
    <property type="protein sequence ID" value="KAA2235554.1"/>
    <property type="molecule type" value="Genomic_DNA"/>
</dbReference>
<reference evidence="2 3" key="1">
    <citation type="submission" date="2019-09" db="EMBL/GenBank/DDBJ databases">
        <title>Salinarimonas rosea gen. nov., sp. nov., a new member of the a-2 subgroup of the Proteobacteria.</title>
        <authorList>
            <person name="Liu J."/>
        </authorList>
    </citation>
    <scope>NUCLEOTIDE SEQUENCE [LARGE SCALE GENOMIC DNA]</scope>
    <source>
        <strain evidence="2 3">BN140002</strain>
    </source>
</reference>
<evidence type="ECO:0000259" key="1">
    <source>
        <dbReference type="Pfam" id="PF09250"/>
    </source>
</evidence>
<sequence length="869" mass="95821">MNKITPPPPGATINPFRRLWDLGYRRLVPIVPPDADVSPKSTLFKRLDSRGKAVGIRGRDGLWRGFDWLKHETAEEDLDLWFEMGAGVGIRTGDGFVGVDADTYDAAVAEQVRACAEKHFGTLHSRIGRQPKCLYLVRTEPSVSYMRVEFEGSDGKNERVELLAEGRQFVAHGVHPNTRLPYTWPEGIPSLDTVPYAGPAVIEAFFAELRTILPAASPVIREGAGATVNQAALRGRLGDVRAAVEALPNTDELFPTRDAFRDVGYSIKAALPDDQEEALELYQRWAAGWVGPKGEANDPAYVEAEWRRFKPPYKIGAPWLFELTERVTGGRFDRAKVWFDEVDDEIGDEAARSGGSNGMGTWPEPLDIFGDADPAELTNPPSGSLPTIIERWARSEARRKGTSMAFAAAAGVAAAAGAIGASLRIQVRARDGGWMEPASFWTVLVADPGSAKSAIVRAALAPLRELDAEWRRVYQAAHAAWTLRAKVKRSKEAVTEAGPEPKPRRIFVDDTTMEAQIRLHRDNPRGLMRSTDELSGMLDTLGAYKRNGGGDRSHMLRLFDGDEIGTDRVGAGAAFASSALMGVLAGTQPEKLRQLVRDLEADGMLQRFVFILDDGCDREGVDEEEDHDALGEYRAALRGLAIAGVRSTGPVRISSGAHEELAAFWHDVRRLQHLPGASGAWKGHLSKWGKLLPRIVLTFHALEQWSVFGGVLPDTEVDRDTANRAAAFARFLLKHSLFFYEEYFGGSQAASEAVAIAGYLLTRPGLTEVKRRDIYHARPNLKGEANRRALLAAMAELEQADWCAASDQRDVQGPKFWRVNPLIHVRFAARGERERRERGRRRELIIEAGAARRALVASCENVSLPRDIR</sequence>
<dbReference type="Pfam" id="PF09250">
    <property type="entry name" value="Prim-Pol"/>
    <property type="match status" value="1"/>
</dbReference>
<dbReference type="AlphaFoldDB" id="A0A5B2V957"/>
<comment type="caution">
    <text evidence="2">The sequence shown here is derived from an EMBL/GenBank/DDBJ whole genome shotgun (WGS) entry which is preliminary data.</text>
</comment>
<dbReference type="Pfam" id="PF13148">
    <property type="entry name" value="DUF3987"/>
    <property type="match status" value="1"/>
</dbReference>
<organism evidence="2 3">
    <name type="scientific">Salinarimonas soli</name>
    <dbReference type="NCBI Taxonomy" id="1638099"/>
    <lineage>
        <taxon>Bacteria</taxon>
        <taxon>Pseudomonadati</taxon>
        <taxon>Pseudomonadota</taxon>
        <taxon>Alphaproteobacteria</taxon>
        <taxon>Hyphomicrobiales</taxon>
        <taxon>Salinarimonadaceae</taxon>
        <taxon>Salinarimonas</taxon>
    </lineage>
</organism>
<evidence type="ECO:0000313" key="2">
    <source>
        <dbReference type="EMBL" id="KAA2235554.1"/>
    </source>
</evidence>
<dbReference type="OrthoDB" id="123525at2"/>
<dbReference type="Proteomes" id="UP000323142">
    <property type="component" value="Unassembled WGS sequence"/>
</dbReference>